<dbReference type="Proteomes" id="UP001320706">
    <property type="component" value="Unassembled WGS sequence"/>
</dbReference>
<protein>
    <submittedName>
        <fullName evidence="1">Uncharacterized protein</fullName>
    </submittedName>
</protein>
<dbReference type="EMBL" id="JAMKPW020000044">
    <property type="protein sequence ID" value="KAK8192689.1"/>
    <property type="molecule type" value="Genomic_DNA"/>
</dbReference>
<gene>
    <name evidence="1" type="ORF">M8818_007861</name>
</gene>
<keyword evidence="2" id="KW-1185">Reference proteome</keyword>
<name>A0ACC3S2S4_9PEZI</name>
<reference evidence="1" key="1">
    <citation type="submission" date="2024-02" db="EMBL/GenBank/DDBJ databases">
        <title>Metagenome Assembled Genome of Zalaria obscura JY119.</title>
        <authorList>
            <person name="Vighnesh L."/>
            <person name="Jagadeeshwari U."/>
            <person name="Venkata Ramana C."/>
            <person name="Sasikala C."/>
        </authorList>
    </citation>
    <scope>NUCLEOTIDE SEQUENCE</scope>
    <source>
        <strain evidence="1">JY119</strain>
    </source>
</reference>
<evidence type="ECO:0000313" key="1">
    <source>
        <dbReference type="EMBL" id="KAK8192689.1"/>
    </source>
</evidence>
<accession>A0ACC3S2S4</accession>
<comment type="caution">
    <text evidence="1">The sequence shown here is derived from an EMBL/GenBank/DDBJ whole genome shotgun (WGS) entry which is preliminary data.</text>
</comment>
<sequence length="472" mass="52616">MQATTDFTGSQHTKDRTCIDLFQFCIPNAHTSSTTTPLSSLSMSSPYQQPLKIAIIGGGIGGLFATLCIRHHAQGRPVEIDVYEQASEFKEIGAGVGLGINAARLVHKVGIGEELNKIAGKRDGIWITFRRFDNSEDIVTVPLDDKQTIRQAPVARSDILDLLRHTIEDRKAATLHTKKQCKRVEDHGDSVTIHFADSTTATANLVVACDGIHSNVRNQFVQDKPIYSGQIAYRATIPISQIKDWNFPSYSVAWCAKHKHMLVFPITQNKVLNVVAFVTAGEDKVQDVVESWTSVCDRKDVEKDFEGFDAPVQQIISLMPEKPSKWRLNDREPLNQWSYFDGKVILLGDAAHAMLPHLGAGAGQAMEDGWVLGRTLGEYLHSSDPESLGSLQACADHYQTVRLPRAQRTQRTSRIAGNTYEMQVEDMVNKSYDECLPLMAERTKTRMQWVWEEDLDAAYDKVKQSASGEVKS</sequence>
<proteinExistence type="predicted"/>
<organism evidence="1 2">
    <name type="scientific">Zalaria obscura</name>
    <dbReference type="NCBI Taxonomy" id="2024903"/>
    <lineage>
        <taxon>Eukaryota</taxon>
        <taxon>Fungi</taxon>
        <taxon>Dikarya</taxon>
        <taxon>Ascomycota</taxon>
        <taxon>Pezizomycotina</taxon>
        <taxon>Dothideomycetes</taxon>
        <taxon>Dothideomycetidae</taxon>
        <taxon>Dothideales</taxon>
        <taxon>Zalariaceae</taxon>
        <taxon>Zalaria</taxon>
    </lineage>
</organism>
<evidence type="ECO:0000313" key="2">
    <source>
        <dbReference type="Proteomes" id="UP001320706"/>
    </source>
</evidence>